<dbReference type="PATRIC" id="fig|52689.4.peg.2483"/>
<dbReference type="SFLD" id="SFLDG01082">
    <property type="entry name" value="B12-binding_domain_containing"/>
    <property type="match status" value="1"/>
</dbReference>
<dbReference type="InterPro" id="IPR023404">
    <property type="entry name" value="rSAM_horseshoe"/>
</dbReference>
<dbReference type="PANTHER" id="PTHR43409:SF16">
    <property type="entry name" value="SLR0320 PROTEIN"/>
    <property type="match status" value="1"/>
</dbReference>
<organism evidence="8 9">
    <name type="scientific">Acetobacterium bakii</name>
    <dbReference type="NCBI Taxonomy" id="52689"/>
    <lineage>
        <taxon>Bacteria</taxon>
        <taxon>Bacillati</taxon>
        <taxon>Bacillota</taxon>
        <taxon>Clostridia</taxon>
        <taxon>Eubacteriales</taxon>
        <taxon>Eubacteriaceae</taxon>
        <taxon>Acetobacterium</taxon>
    </lineage>
</organism>
<dbReference type="Gene3D" id="3.80.30.20">
    <property type="entry name" value="tm_1862 like domain"/>
    <property type="match status" value="1"/>
</dbReference>
<evidence type="ECO:0000256" key="3">
    <source>
        <dbReference type="ARBA" id="ARBA00022723"/>
    </source>
</evidence>
<reference evidence="9" key="1">
    <citation type="submission" date="2015-07" db="EMBL/GenBank/DDBJ databases">
        <title>Draft genome sequence of Acetobacterium bakii DSM 8293, a potential psychrophilic chemical producer through syngas fermentation.</title>
        <authorList>
            <person name="Song Y."/>
            <person name="Hwang S."/>
            <person name="Cho B.-K."/>
        </authorList>
    </citation>
    <scope>NUCLEOTIDE SEQUENCE [LARGE SCALE GENOMIC DNA]</scope>
    <source>
        <strain evidence="9">DSM 8239</strain>
    </source>
</reference>
<dbReference type="SFLD" id="SFLDS00029">
    <property type="entry name" value="Radical_SAM"/>
    <property type="match status" value="1"/>
</dbReference>
<dbReference type="InterPro" id="IPR006638">
    <property type="entry name" value="Elp3/MiaA/NifB-like_rSAM"/>
</dbReference>
<evidence type="ECO:0000259" key="6">
    <source>
        <dbReference type="PROSITE" id="PS51332"/>
    </source>
</evidence>
<comment type="caution">
    <text evidence="8">The sequence shown here is derived from an EMBL/GenBank/DDBJ whole genome shotgun (WGS) entry which is preliminary data.</text>
</comment>
<dbReference type="Proteomes" id="UP000036873">
    <property type="component" value="Unassembled WGS sequence"/>
</dbReference>
<dbReference type="SMART" id="SM00729">
    <property type="entry name" value="Elp3"/>
    <property type="match status" value="1"/>
</dbReference>
<dbReference type="GO" id="GO:0046872">
    <property type="term" value="F:metal ion binding"/>
    <property type="evidence" value="ECO:0007669"/>
    <property type="project" value="UniProtKB-KW"/>
</dbReference>
<dbReference type="InterPro" id="IPR058240">
    <property type="entry name" value="rSAM_sf"/>
</dbReference>
<protein>
    <submittedName>
        <fullName evidence="8">Uncharacterized protein</fullName>
    </submittedName>
</protein>
<dbReference type="Pfam" id="PF13311">
    <property type="entry name" value="DUF4080"/>
    <property type="match status" value="1"/>
</dbReference>
<keyword evidence="2" id="KW-0949">S-adenosyl-L-methionine</keyword>
<proteinExistence type="predicted"/>
<dbReference type="InterPro" id="IPR036724">
    <property type="entry name" value="Cobalamin-bd_sf"/>
</dbReference>
<dbReference type="PROSITE" id="PS51332">
    <property type="entry name" value="B12_BINDING"/>
    <property type="match status" value="1"/>
</dbReference>
<accession>A0A0L6TY28</accession>
<evidence type="ECO:0000259" key="7">
    <source>
        <dbReference type="PROSITE" id="PS51918"/>
    </source>
</evidence>
<feature type="domain" description="Radical SAM core" evidence="7">
    <location>
        <begin position="186"/>
        <end position="415"/>
    </location>
</feature>
<dbReference type="InterPro" id="IPR025288">
    <property type="entry name" value="DUF4080"/>
</dbReference>
<evidence type="ECO:0000256" key="1">
    <source>
        <dbReference type="ARBA" id="ARBA00001966"/>
    </source>
</evidence>
<dbReference type="Pfam" id="PF04055">
    <property type="entry name" value="Radical_SAM"/>
    <property type="match status" value="1"/>
</dbReference>
<sequence length="584" mass="66878">MSKDIPFFILKEVTVKDLVLVAVNAKYIHTNLAVRSLKAQLPDFKVEIVELSINDSIHRIVEHLLATDGKLFGFSCYIWNMELMLKITELLKKSKPEARIILGGPEVSFDSKEILNTTPWIDFIIAGEGETSLKKLLLSIDDESSLNKIPGLWFRNNQDCVASGPPEIPMDLNALTFPYVSDELLALKNKIIYYETMRGCPYRCSYCLSSANQGVRTLSLERVFKEIDFFIALEMKQVKLVDRTFNFDMKRAKAIFSYIIARGGNTNFHFEMTGDLLDDELVALLKEAAPGLIQLEIGVQSTDSTTLQAIDRKTDLTRLEVNVKSILDSENIHLHLDLIAGLPYESYAIFKTSFNRTIALKPDMLQLGFLKCLKGTRIRDEGDLHQYTYTSFPPYEVISNAYISSQELYRLRNIEILVDRFYNSDGFRHSLGYLFEQDIFTSPFDFFESFSDYWTTQGYFDIGKSKEQLYAILLDFLKPFSGDGMVQELIKFDYLKQGNSHIPCFFEDTSPEKEWIFEFLKDVENVAAYLPEFIGIPAKKIFTQVKFQRFASNFSSYLNSSDSSPEKKPSLGVFHNGQFKFITA</sequence>
<evidence type="ECO:0000256" key="4">
    <source>
        <dbReference type="ARBA" id="ARBA00023004"/>
    </source>
</evidence>
<dbReference type="AlphaFoldDB" id="A0A0L6TY28"/>
<keyword evidence="3" id="KW-0479">Metal-binding</keyword>
<evidence type="ECO:0000313" key="8">
    <source>
        <dbReference type="EMBL" id="KNZ40977.1"/>
    </source>
</evidence>
<keyword evidence="4" id="KW-0408">Iron</keyword>
<dbReference type="STRING" id="52689.AKG39_14835"/>
<evidence type="ECO:0000256" key="2">
    <source>
        <dbReference type="ARBA" id="ARBA00022691"/>
    </source>
</evidence>
<keyword evidence="9" id="KW-1185">Reference proteome</keyword>
<dbReference type="EMBL" id="LGYO01000040">
    <property type="protein sequence ID" value="KNZ40977.1"/>
    <property type="molecule type" value="Genomic_DNA"/>
</dbReference>
<dbReference type="GO" id="GO:0031419">
    <property type="term" value="F:cobalamin binding"/>
    <property type="evidence" value="ECO:0007669"/>
    <property type="project" value="InterPro"/>
</dbReference>
<dbReference type="PANTHER" id="PTHR43409">
    <property type="entry name" value="ANAEROBIC MAGNESIUM-PROTOPORPHYRIN IX MONOMETHYL ESTER CYCLASE-RELATED"/>
    <property type="match status" value="1"/>
</dbReference>
<dbReference type="GO" id="GO:0005829">
    <property type="term" value="C:cytosol"/>
    <property type="evidence" value="ECO:0007669"/>
    <property type="project" value="TreeGrafter"/>
</dbReference>
<evidence type="ECO:0000256" key="5">
    <source>
        <dbReference type="ARBA" id="ARBA00023014"/>
    </source>
</evidence>
<dbReference type="SFLD" id="SFLDG01123">
    <property type="entry name" value="methyltransferase_(Class_B)"/>
    <property type="match status" value="1"/>
</dbReference>
<feature type="domain" description="B12-binding" evidence="6">
    <location>
        <begin position="16"/>
        <end position="147"/>
    </location>
</feature>
<dbReference type="CDD" id="cd02068">
    <property type="entry name" value="radical_SAM_B12_BD"/>
    <property type="match status" value="1"/>
</dbReference>
<evidence type="ECO:0000313" key="9">
    <source>
        <dbReference type="Proteomes" id="UP000036873"/>
    </source>
</evidence>
<dbReference type="InterPro" id="IPR006158">
    <property type="entry name" value="Cobalamin-bd"/>
</dbReference>
<dbReference type="SUPFAM" id="SSF102114">
    <property type="entry name" value="Radical SAM enzymes"/>
    <property type="match status" value="1"/>
</dbReference>
<keyword evidence="5" id="KW-0411">Iron-sulfur</keyword>
<dbReference type="GO" id="GO:0003824">
    <property type="term" value="F:catalytic activity"/>
    <property type="evidence" value="ECO:0007669"/>
    <property type="project" value="InterPro"/>
</dbReference>
<dbReference type="InterPro" id="IPR034466">
    <property type="entry name" value="Methyltransferase_Class_B"/>
</dbReference>
<dbReference type="SUPFAM" id="SSF52242">
    <property type="entry name" value="Cobalamin (vitamin B12)-binding domain"/>
    <property type="match status" value="1"/>
</dbReference>
<dbReference type="PROSITE" id="PS51918">
    <property type="entry name" value="RADICAL_SAM"/>
    <property type="match status" value="1"/>
</dbReference>
<dbReference type="Gene3D" id="3.40.50.280">
    <property type="entry name" value="Cobalamin-binding domain"/>
    <property type="match status" value="1"/>
</dbReference>
<dbReference type="InterPro" id="IPR007197">
    <property type="entry name" value="rSAM"/>
</dbReference>
<comment type="cofactor">
    <cofactor evidence="1">
        <name>[4Fe-4S] cluster</name>
        <dbReference type="ChEBI" id="CHEBI:49883"/>
    </cofactor>
</comment>
<dbReference type="Pfam" id="PF02310">
    <property type="entry name" value="B12-binding"/>
    <property type="match status" value="1"/>
</dbReference>
<dbReference type="GO" id="GO:0051539">
    <property type="term" value="F:4 iron, 4 sulfur cluster binding"/>
    <property type="evidence" value="ECO:0007669"/>
    <property type="project" value="UniProtKB-KW"/>
</dbReference>
<gene>
    <name evidence="8" type="ORF">AKG39_14835</name>
</gene>
<dbReference type="InterPro" id="IPR051198">
    <property type="entry name" value="BchE-like"/>
</dbReference>
<name>A0A0L6TY28_9FIRM</name>
<dbReference type="OrthoDB" id="9801424at2"/>